<protein>
    <submittedName>
        <fullName evidence="1">Uncharacterized protein</fullName>
    </submittedName>
</protein>
<dbReference type="KEGG" id="mha:HF1_05010"/>
<evidence type="ECO:0000313" key="1">
    <source>
        <dbReference type="EMBL" id="CBY92509.1"/>
    </source>
</evidence>
<name>E8ZH88_MYCHL</name>
<reference evidence="1 2" key="1">
    <citation type="journal article" date="2011" name="J. Bacteriol.">
        <title>Complete genome sequence of Mycoplasma haemofelis, a hemotropic mycoplasma.</title>
        <authorList>
            <person name="Barker E.N."/>
            <person name="Helps C.R."/>
            <person name="Peters I.R."/>
            <person name="Darby A.C."/>
            <person name="Radford A.D."/>
            <person name="Tasker S."/>
        </authorList>
    </citation>
    <scope>NUCLEOTIDE SEQUENCE [LARGE SCALE GENOMIC DNA]</scope>
    <source>
        <strain evidence="1 2">Langford 1</strain>
    </source>
</reference>
<dbReference type="HOGENOM" id="CLU_087258_1_0_14"/>
<gene>
    <name evidence="1" type="ordered locus">HF1_05010</name>
</gene>
<dbReference type="EMBL" id="FR773153">
    <property type="protein sequence ID" value="CBY92509.1"/>
    <property type="molecule type" value="Genomic_DNA"/>
</dbReference>
<accession>E8ZH88</accession>
<keyword evidence="2" id="KW-1185">Reference proteome</keyword>
<sequence>MTFESKALFSLLGATAASAGGYGIYKALPSSTEETVASQLKVSLLRFSGEEDKSIWEARALSLGSETQDSVPSDLWGIKRSNVDWKEVRSWCISKLKSPWEGLDSKVEFGVKKYCTYQVKDKLQGAIEISGDWTTISNSLKDKESDAGLSDEMKKIRLALKGEQSSAADTNALKNWCSGVYSKMYQDDRDFKDASTYCVSTS</sequence>
<dbReference type="Proteomes" id="UP000008637">
    <property type="component" value="Chromosome"/>
</dbReference>
<organism evidence="1 2">
    <name type="scientific">Mycoplasma haemofelis (strain Langford 1)</name>
    <name type="common">Haemobartonella felis</name>
    <dbReference type="NCBI Taxonomy" id="941640"/>
    <lineage>
        <taxon>Bacteria</taxon>
        <taxon>Bacillati</taxon>
        <taxon>Mycoplasmatota</taxon>
        <taxon>Mollicutes</taxon>
        <taxon>Mycoplasmataceae</taxon>
        <taxon>Mycoplasma</taxon>
    </lineage>
</organism>
<proteinExistence type="predicted"/>
<evidence type="ECO:0000313" key="2">
    <source>
        <dbReference type="Proteomes" id="UP000008637"/>
    </source>
</evidence>
<dbReference type="AlphaFoldDB" id="E8ZH88"/>